<dbReference type="GO" id="GO:0006545">
    <property type="term" value="P:glycine biosynthetic process"/>
    <property type="evidence" value="ECO:0007669"/>
    <property type="project" value="TreeGrafter"/>
</dbReference>
<evidence type="ECO:0000256" key="4">
    <source>
        <dbReference type="ARBA" id="ARBA00022898"/>
    </source>
</evidence>
<evidence type="ECO:0000256" key="1">
    <source>
        <dbReference type="ARBA" id="ARBA00001933"/>
    </source>
</evidence>
<name>A0A6C8H4F3_SALET</name>
<dbReference type="Pfam" id="PF01212">
    <property type="entry name" value="Beta_elim_lyase"/>
    <property type="match status" value="1"/>
</dbReference>
<dbReference type="EC" id="4.1.2.5" evidence="6"/>
<dbReference type="GO" id="GO:0008732">
    <property type="term" value="F:L-allo-threonine aldolase activity"/>
    <property type="evidence" value="ECO:0007669"/>
    <property type="project" value="TreeGrafter"/>
</dbReference>
<organism evidence="6 7">
    <name type="scientific">Salmonella enterica subsp. enterica serovar Uganda str. R8-3404</name>
    <dbReference type="NCBI Taxonomy" id="913083"/>
    <lineage>
        <taxon>Bacteria</taxon>
        <taxon>Pseudomonadati</taxon>
        <taxon>Pseudomonadota</taxon>
        <taxon>Gammaproteobacteria</taxon>
        <taxon>Enterobacterales</taxon>
        <taxon>Enterobacteriaceae</taxon>
        <taxon>Salmonella</taxon>
    </lineage>
</organism>
<dbReference type="Gene3D" id="3.40.640.10">
    <property type="entry name" value="Type I PLP-dependent aspartate aminotransferase-like (Major domain)"/>
    <property type="match status" value="1"/>
</dbReference>
<keyword evidence="6" id="KW-0456">Lyase</keyword>
<comment type="cofactor">
    <cofactor evidence="1">
        <name>pyridoxal 5'-phosphate</name>
        <dbReference type="ChEBI" id="CHEBI:597326"/>
    </cofactor>
</comment>
<evidence type="ECO:0000313" key="7">
    <source>
        <dbReference type="Proteomes" id="UP000003915"/>
    </source>
</evidence>
<evidence type="ECO:0000256" key="2">
    <source>
        <dbReference type="ARBA" id="ARBA00006966"/>
    </source>
</evidence>
<proteinExistence type="inferred from homology"/>
<dbReference type="InterPro" id="IPR015421">
    <property type="entry name" value="PyrdxlP-dep_Trfase_major"/>
</dbReference>
<evidence type="ECO:0000259" key="5">
    <source>
        <dbReference type="Pfam" id="PF01212"/>
    </source>
</evidence>
<dbReference type="GO" id="GO:0006567">
    <property type="term" value="P:L-threonine catabolic process"/>
    <property type="evidence" value="ECO:0007669"/>
    <property type="project" value="TreeGrafter"/>
</dbReference>
<keyword evidence="4" id="KW-0663">Pyridoxal phosphate</keyword>
<dbReference type="SUPFAM" id="SSF53383">
    <property type="entry name" value="PLP-dependent transferases"/>
    <property type="match status" value="1"/>
</dbReference>
<comment type="caution">
    <text evidence="6">The sequence shown here is derived from an EMBL/GenBank/DDBJ whole genome shotgun (WGS) entry which is preliminary data.</text>
</comment>
<dbReference type="EMBL" id="AFCV01000401">
    <property type="protein sequence ID" value="EHC93880.1"/>
    <property type="molecule type" value="Genomic_DNA"/>
</dbReference>
<reference evidence="6 7" key="1">
    <citation type="journal article" date="2011" name="BMC Genomics">
        <title>Genome sequencing reveals diversification of virulence factor content and possible host adaptation in distinct subpopulations of Salmonella enterica.</title>
        <authorList>
            <person name="den Bakker H.C."/>
            <person name="Moreno Switt A.I."/>
            <person name="Govoni G."/>
            <person name="Cummings C.A."/>
            <person name="Ranieri M.L."/>
            <person name="Degoricija L."/>
            <person name="Hoelzer K."/>
            <person name="Rodriguez-Rivera L.D."/>
            <person name="Brown S."/>
            <person name="Bolchacova E."/>
            <person name="Furtado M.R."/>
            <person name="Wiedmann M."/>
        </authorList>
    </citation>
    <scope>NUCLEOTIDE SEQUENCE [LARGE SCALE GENOMIC DNA]</scope>
    <source>
        <strain evidence="6 7">R8-3404</strain>
    </source>
</reference>
<accession>A0A6C8H4F3</accession>
<comment type="similarity">
    <text evidence="2">Belongs to the threonine aldolase family.</text>
</comment>
<dbReference type="AlphaFoldDB" id="A0A6C8H4F3"/>
<gene>
    <name evidence="6" type="ORF">LTSEUGA_1447</name>
</gene>
<dbReference type="GO" id="GO:0005829">
    <property type="term" value="C:cytosol"/>
    <property type="evidence" value="ECO:0007669"/>
    <property type="project" value="TreeGrafter"/>
</dbReference>
<protein>
    <submittedName>
        <fullName evidence="6">Low-specificity L-threonine aldolase</fullName>
        <ecNumber evidence="6">4.1.2.5</ecNumber>
    </submittedName>
</protein>
<dbReference type="PANTHER" id="PTHR48097:SF9">
    <property type="entry name" value="L-THREONINE ALDOLASE"/>
    <property type="match status" value="1"/>
</dbReference>
<evidence type="ECO:0000256" key="3">
    <source>
        <dbReference type="ARBA" id="ARBA00011881"/>
    </source>
</evidence>
<comment type="subunit">
    <text evidence="3">Homotetramer.</text>
</comment>
<feature type="domain" description="Aromatic amino acid beta-eliminating lyase/threonine aldolase" evidence="5">
    <location>
        <begin position="3"/>
        <end position="54"/>
    </location>
</feature>
<dbReference type="InterPro" id="IPR015424">
    <property type="entry name" value="PyrdxlP-dep_Trfase"/>
</dbReference>
<sequence>MIDLRSDTVTRPGRAMLEAMMTAPVGDDVYGDDPTVNALQRYAADLSGKEAALIGGANNYKPSGAFFTHRHPSQSGRAA</sequence>
<dbReference type="Proteomes" id="UP000003915">
    <property type="component" value="Unassembled WGS sequence"/>
</dbReference>
<dbReference type="InterPro" id="IPR001597">
    <property type="entry name" value="ArAA_b-elim_lyase/Thr_aldolase"/>
</dbReference>
<dbReference type="PANTHER" id="PTHR48097">
    <property type="entry name" value="L-THREONINE ALDOLASE-RELATED"/>
    <property type="match status" value="1"/>
</dbReference>
<evidence type="ECO:0000313" key="6">
    <source>
        <dbReference type="EMBL" id="EHC93880.1"/>
    </source>
</evidence>